<feature type="chain" id="PRO_5021989703" evidence="2">
    <location>
        <begin position="20"/>
        <end position="610"/>
    </location>
</feature>
<dbReference type="Proteomes" id="UP000316008">
    <property type="component" value="Unassembled WGS sequence"/>
</dbReference>
<protein>
    <submittedName>
        <fullName evidence="4">T9SS type A sorting domain-containing protein</fullName>
    </submittedName>
</protein>
<dbReference type="RefSeq" id="WP_144331814.1">
    <property type="nucleotide sequence ID" value="NZ_VLPL01000002.1"/>
</dbReference>
<dbReference type="OrthoDB" id="1466109at2"/>
<evidence type="ECO:0000256" key="1">
    <source>
        <dbReference type="ARBA" id="ARBA00022729"/>
    </source>
</evidence>
<evidence type="ECO:0000313" key="5">
    <source>
        <dbReference type="Proteomes" id="UP000316008"/>
    </source>
</evidence>
<evidence type="ECO:0000256" key="2">
    <source>
        <dbReference type="SAM" id="SignalP"/>
    </source>
</evidence>
<organism evidence="4 5">
    <name type="scientific">Fluviicola chungangensis</name>
    <dbReference type="NCBI Taxonomy" id="2597671"/>
    <lineage>
        <taxon>Bacteria</taxon>
        <taxon>Pseudomonadati</taxon>
        <taxon>Bacteroidota</taxon>
        <taxon>Flavobacteriia</taxon>
        <taxon>Flavobacteriales</taxon>
        <taxon>Crocinitomicaceae</taxon>
        <taxon>Fluviicola</taxon>
    </lineage>
</organism>
<accession>A0A556N258</accession>
<dbReference type="InterPro" id="IPR026444">
    <property type="entry name" value="Secre_tail"/>
</dbReference>
<dbReference type="Gene3D" id="2.60.40.4070">
    <property type="match status" value="1"/>
</dbReference>
<keyword evidence="1 2" id="KW-0732">Signal</keyword>
<dbReference type="AlphaFoldDB" id="A0A556N258"/>
<proteinExistence type="predicted"/>
<comment type="caution">
    <text evidence="4">The sequence shown here is derived from an EMBL/GenBank/DDBJ whole genome shotgun (WGS) entry which is preliminary data.</text>
</comment>
<name>A0A556N258_9FLAO</name>
<feature type="domain" description="Secretion system C-terminal sorting" evidence="3">
    <location>
        <begin position="532"/>
        <end position="608"/>
    </location>
</feature>
<evidence type="ECO:0000313" key="4">
    <source>
        <dbReference type="EMBL" id="TSJ46277.1"/>
    </source>
</evidence>
<keyword evidence="5" id="KW-1185">Reference proteome</keyword>
<gene>
    <name evidence="4" type="ORF">FO442_03740</name>
</gene>
<feature type="signal peptide" evidence="2">
    <location>
        <begin position="1"/>
        <end position="19"/>
    </location>
</feature>
<reference evidence="4 5" key="1">
    <citation type="submission" date="2019-07" db="EMBL/GenBank/DDBJ databases">
        <authorList>
            <person name="Huq M.A."/>
        </authorList>
    </citation>
    <scope>NUCLEOTIDE SEQUENCE [LARGE SCALE GENOMIC DNA]</scope>
    <source>
        <strain evidence="4 5">MAH-3</strain>
    </source>
</reference>
<sequence length="610" mass="64944">MKKQITLLSGLLLVTGAFAQNAKVAASPRMAQKFSTENHKATPVAPAKALGTTLWSSDFSNASDWNIDNDGQTGGNFGWNINATKEGWANSTTQGIINSTSHGNFAELGNGNPTLTPPTQALDVDYYLTQATPITISSSNLILSFMQNGALFNDLQEFQISVNGGSSWITVGDNTDKGVLSQSGGDPYANPTQETINLASYIPGGSTSLMVRFHWTTRFPQSATNPNVWITYGWNIDDVAISTPADYDLAITNDYWGTEGLGYFKIPTTQIAPIDYTLKVKNEGAADMTNVVYGVDITGAGTFTGTSAPATVAVGTSDSLVLTTQFTPSAVGTYNVTRTLTATDVDDVPTNNMLNNFSFDVTNYIYARDNGVANGYTTNLADPFETGNLYDIWAAQTVKGVDVKFATGTPVGSQVYVRIYKNDATATDPVWVGESPDFELTAAQINTNLTVYLGSAIPLEANTTYFVMVGSYSPDVKVANAGSSVAQTSFLLDGNDIANSTLYYQLETPWVRLNFDPSLGLDELTSATDVTVYPNPFAGTTEVKFNLKADASVSAVVTDLSGRTVATVPASQMAAGSQTIAIDGNSFDAGVYNVTLSVGNETMTKRIVKK</sequence>
<dbReference type="Pfam" id="PF18962">
    <property type="entry name" value="Por_Secre_tail"/>
    <property type="match status" value="1"/>
</dbReference>
<dbReference type="EMBL" id="VLPL01000002">
    <property type="protein sequence ID" value="TSJ46277.1"/>
    <property type="molecule type" value="Genomic_DNA"/>
</dbReference>
<dbReference type="NCBIfam" id="TIGR04183">
    <property type="entry name" value="Por_Secre_tail"/>
    <property type="match status" value="1"/>
</dbReference>
<evidence type="ECO:0000259" key="3">
    <source>
        <dbReference type="Pfam" id="PF18962"/>
    </source>
</evidence>